<gene>
    <name evidence="1" type="ORF">BUALT_Bualt04G0175300</name>
</gene>
<name>A0AAV6XWF6_9LAMI</name>
<reference evidence="1" key="1">
    <citation type="submission" date="2019-10" db="EMBL/GenBank/DDBJ databases">
        <authorList>
            <person name="Zhang R."/>
            <person name="Pan Y."/>
            <person name="Wang J."/>
            <person name="Ma R."/>
            <person name="Yu S."/>
        </authorList>
    </citation>
    <scope>NUCLEOTIDE SEQUENCE</scope>
    <source>
        <strain evidence="1">LA-IB0</strain>
        <tissue evidence="1">Leaf</tissue>
    </source>
</reference>
<evidence type="ECO:0000313" key="2">
    <source>
        <dbReference type="Proteomes" id="UP000826271"/>
    </source>
</evidence>
<dbReference type="InterPro" id="IPR002347">
    <property type="entry name" value="SDR_fam"/>
</dbReference>
<protein>
    <recommendedName>
        <fullName evidence="3">Short-chain dehydrogenase</fullName>
    </recommendedName>
</protein>
<dbReference type="InterPro" id="IPR036291">
    <property type="entry name" value="NAD(P)-bd_dom_sf"/>
</dbReference>
<sequence>MRGHNSMENQGKKVLLTSNGDEISINIAYHLAQRGCRLVLMGNEGQLRSAADKIKGSLSGVVSVEVVGLDMEEESEAVFDDAVEKARRVLGNLDAFVNCYSYEGELTD</sequence>
<dbReference type="Pfam" id="PF00106">
    <property type="entry name" value="adh_short"/>
    <property type="match status" value="1"/>
</dbReference>
<dbReference type="PANTHER" id="PTHR44375:SF6">
    <property type="entry name" value="F28J7.36 PROTEIN"/>
    <property type="match status" value="1"/>
</dbReference>
<comment type="caution">
    <text evidence="1">The sequence shown here is derived from an EMBL/GenBank/DDBJ whole genome shotgun (WGS) entry which is preliminary data.</text>
</comment>
<proteinExistence type="predicted"/>
<dbReference type="AlphaFoldDB" id="A0AAV6XWF6"/>
<evidence type="ECO:0000313" key="1">
    <source>
        <dbReference type="EMBL" id="KAG8384987.1"/>
    </source>
</evidence>
<organism evidence="1 2">
    <name type="scientific">Buddleja alternifolia</name>
    <dbReference type="NCBI Taxonomy" id="168488"/>
    <lineage>
        <taxon>Eukaryota</taxon>
        <taxon>Viridiplantae</taxon>
        <taxon>Streptophyta</taxon>
        <taxon>Embryophyta</taxon>
        <taxon>Tracheophyta</taxon>
        <taxon>Spermatophyta</taxon>
        <taxon>Magnoliopsida</taxon>
        <taxon>eudicotyledons</taxon>
        <taxon>Gunneridae</taxon>
        <taxon>Pentapetalae</taxon>
        <taxon>asterids</taxon>
        <taxon>lamiids</taxon>
        <taxon>Lamiales</taxon>
        <taxon>Scrophulariaceae</taxon>
        <taxon>Buddlejeae</taxon>
        <taxon>Buddleja</taxon>
    </lineage>
</organism>
<dbReference type="EMBL" id="WHWC01000004">
    <property type="protein sequence ID" value="KAG8384987.1"/>
    <property type="molecule type" value="Genomic_DNA"/>
</dbReference>
<dbReference type="PANTHER" id="PTHR44375">
    <property type="entry name" value="BETA-KETOACYL-ACP REDUCTASE-LIKE PROTEIN-RELATED"/>
    <property type="match status" value="1"/>
</dbReference>
<dbReference type="Gene3D" id="3.40.50.720">
    <property type="entry name" value="NAD(P)-binding Rossmann-like Domain"/>
    <property type="match status" value="1"/>
</dbReference>
<dbReference type="SUPFAM" id="SSF51735">
    <property type="entry name" value="NAD(P)-binding Rossmann-fold domains"/>
    <property type="match status" value="1"/>
</dbReference>
<evidence type="ECO:0008006" key="3">
    <source>
        <dbReference type="Google" id="ProtNLM"/>
    </source>
</evidence>
<dbReference type="Proteomes" id="UP000826271">
    <property type="component" value="Unassembled WGS sequence"/>
</dbReference>
<keyword evidence="2" id="KW-1185">Reference proteome</keyword>
<accession>A0AAV6XWF6</accession>